<organism evidence="2 3">
    <name type="scientific">Rhynocoris fuscipes</name>
    <dbReference type="NCBI Taxonomy" id="488301"/>
    <lineage>
        <taxon>Eukaryota</taxon>
        <taxon>Metazoa</taxon>
        <taxon>Ecdysozoa</taxon>
        <taxon>Arthropoda</taxon>
        <taxon>Hexapoda</taxon>
        <taxon>Insecta</taxon>
        <taxon>Pterygota</taxon>
        <taxon>Neoptera</taxon>
        <taxon>Paraneoptera</taxon>
        <taxon>Hemiptera</taxon>
        <taxon>Heteroptera</taxon>
        <taxon>Panheteroptera</taxon>
        <taxon>Cimicomorpha</taxon>
        <taxon>Reduviidae</taxon>
        <taxon>Harpactorinae</taxon>
        <taxon>Harpactorini</taxon>
        <taxon>Rhynocoris</taxon>
    </lineage>
</organism>
<sequence>MNTSNKFFDNDDNHSQDSFSPTLVQSSETQVFFQILVLVGQCFARNNWRPLNFNQILSYVTDHMQELAIMDDFCKKRLILSSLEFGKVYGIINQHLNLYRFNVSKIGPPSRRKGPREVNEL</sequence>
<evidence type="ECO:0000313" key="2">
    <source>
        <dbReference type="EMBL" id="KAK9499536.1"/>
    </source>
</evidence>
<evidence type="ECO:0000256" key="1">
    <source>
        <dbReference type="SAM" id="MobiDB-lite"/>
    </source>
</evidence>
<comment type="caution">
    <text evidence="2">The sequence shown here is derived from an EMBL/GenBank/DDBJ whole genome shotgun (WGS) entry which is preliminary data.</text>
</comment>
<name>A0AAW1CKR3_9HEMI</name>
<protein>
    <submittedName>
        <fullName evidence="2">Uncharacterized protein</fullName>
    </submittedName>
</protein>
<proteinExistence type="predicted"/>
<dbReference type="AlphaFoldDB" id="A0AAW1CKR3"/>
<keyword evidence="3" id="KW-1185">Reference proteome</keyword>
<dbReference type="Proteomes" id="UP001461498">
    <property type="component" value="Unassembled WGS sequence"/>
</dbReference>
<feature type="region of interest" description="Disordered" evidence="1">
    <location>
        <begin position="1"/>
        <end position="20"/>
    </location>
</feature>
<evidence type="ECO:0000313" key="3">
    <source>
        <dbReference type="Proteomes" id="UP001461498"/>
    </source>
</evidence>
<accession>A0AAW1CKR3</accession>
<dbReference type="EMBL" id="JAPXFL010000011">
    <property type="protein sequence ID" value="KAK9499536.1"/>
    <property type="molecule type" value="Genomic_DNA"/>
</dbReference>
<gene>
    <name evidence="2" type="ORF">O3M35_002557</name>
</gene>
<reference evidence="2 3" key="1">
    <citation type="submission" date="2022-12" db="EMBL/GenBank/DDBJ databases">
        <title>Chromosome-level genome assembly of true bugs.</title>
        <authorList>
            <person name="Ma L."/>
            <person name="Li H."/>
        </authorList>
    </citation>
    <scope>NUCLEOTIDE SEQUENCE [LARGE SCALE GENOMIC DNA]</scope>
    <source>
        <strain evidence="2">Lab_2022b</strain>
    </source>
</reference>